<dbReference type="Proteomes" id="UP001317629">
    <property type="component" value="Chromosome"/>
</dbReference>
<gene>
    <name evidence="4" type="ORF">SS37A_20900</name>
</gene>
<dbReference type="InterPro" id="IPR036249">
    <property type="entry name" value="Thioredoxin-like_sf"/>
</dbReference>
<evidence type="ECO:0000256" key="1">
    <source>
        <dbReference type="ARBA" id="ARBA00023284"/>
    </source>
</evidence>
<proteinExistence type="predicted"/>
<keyword evidence="5" id="KW-1185">Reference proteome</keyword>
<evidence type="ECO:0000259" key="3">
    <source>
        <dbReference type="PROSITE" id="PS51352"/>
    </source>
</evidence>
<keyword evidence="2" id="KW-0732">Signal</keyword>
<keyword evidence="1" id="KW-0676">Redox-active center</keyword>
<evidence type="ECO:0000313" key="4">
    <source>
        <dbReference type="EMBL" id="BDV34561.1"/>
    </source>
</evidence>
<protein>
    <recommendedName>
        <fullName evidence="3">Thioredoxin domain-containing protein</fullName>
    </recommendedName>
</protein>
<dbReference type="InterPro" id="IPR017937">
    <property type="entry name" value="Thioredoxin_CS"/>
</dbReference>
<dbReference type="PROSITE" id="PS00194">
    <property type="entry name" value="THIOREDOXIN_1"/>
    <property type="match status" value="1"/>
</dbReference>
<dbReference type="PROSITE" id="PS51352">
    <property type="entry name" value="THIOREDOXIN_2"/>
    <property type="match status" value="1"/>
</dbReference>
<feature type="domain" description="Thioredoxin" evidence="3">
    <location>
        <begin position="10"/>
        <end position="125"/>
    </location>
</feature>
<feature type="signal peptide" evidence="2">
    <location>
        <begin position="1"/>
        <end position="21"/>
    </location>
</feature>
<dbReference type="SUPFAM" id="SSF52833">
    <property type="entry name" value="Thioredoxin-like"/>
    <property type="match status" value="1"/>
</dbReference>
<dbReference type="InterPro" id="IPR050620">
    <property type="entry name" value="Thioredoxin_H-type-like"/>
</dbReference>
<reference evidence="4 5" key="1">
    <citation type="journal article" date="2023" name="Int. J. Syst. Evol. Microbiol.">
        <title>Methylocystis iwaonis sp. nov., a type II methane-oxidizing bacterium from surface soil of a rice paddy field in Japan, and emended description of the genus Methylocystis (ex Whittenbury et al. 1970) Bowman et al. 1993.</title>
        <authorList>
            <person name="Kaise H."/>
            <person name="Sawadogo J.B."/>
            <person name="Alam M.S."/>
            <person name="Ueno C."/>
            <person name="Dianou D."/>
            <person name="Shinjo R."/>
            <person name="Asakawa S."/>
        </authorList>
    </citation>
    <scope>NUCLEOTIDE SEQUENCE [LARGE SCALE GENOMIC DNA]</scope>
    <source>
        <strain evidence="4 5">SS37A-Re</strain>
    </source>
</reference>
<feature type="chain" id="PRO_5045863068" description="Thioredoxin domain-containing protein" evidence="2">
    <location>
        <begin position="22"/>
        <end position="125"/>
    </location>
</feature>
<organism evidence="4 5">
    <name type="scientific">Methylocystis iwaonis</name>
    <dbReference type="NCBI Taxonomy" id="2885079"/>
    <lineage>
        <taxon>Bacteria</taxon>
        <taxon>Pseudomonadati</taxon>
        <taxon>Pseudomonadota</taxon>
        <taxon>Alphaproteobacteria</taxon>
        <taxon>Hyphomicrobiales</taxon>
        <taxon>Methylocystaceae</taxon>
        <taxon>Methylocystis</taxon>
    </lineage>
</organism>
<dbReference type="RefSeq" id="WP_434085944.1">
    <property type="nucleotide sequence ID" value="NZ_AP027142.1"/>
</dbReference>
<evidence type="ECO:0000313" key="5">
    <source>
        <dbReference type="Proteomes" id="UP001317629"/>
    </source>
</evidence>
<name>A0ABM8E9B9_9HYPH</name>
<sequence>MLRNIIFAFLALAALVQPASAEQAYTTSAFSAAQKAGKGIVVHIYAPWCPTCRAQEPILHKLEADPKFSGVESFRVDFDGQKDAVRAFKATSQSTIIVFKGAQEVGRSVGETSPKAIGELLDKAL</sequence>
<accession>A0ABM8E9B9</accession>
<dbReference type="PANTHER" id="PTHR10438">
    <property type="entry name" value="THIOREDOXIN"/>
    <property type="match status" value="1"/>
</dbReference>
<dbReference type="EMBL" id="AP027142">
    <property type="protein sequence ID" value="BDV34561.1"/>
    <property type="molecule type" value="Genomic_DNA"/>
</dbReference>
<dbReference type="Gene3D" id="3.40.30.10">
    <property type="entry name" value="Glutaredoxin"/>
    <property type="match status" value="1"/>
</dbReference>
<dbReference type="PANTHER" id="PTHR10438:SF468">
    <property type="entry name" value="THIOREDOXIN-1-RELATED"/>
    <property type="match status" value="1"/>
</dbReference>
<dbReference type="Pfam" id="PF00085">
    <property type="entry name" value="Thioredoxin"/>
    <property type="match status" value="1"/>
</dbReference>
<dbReference type="CDD" id="cd02947">
    <property type="entry name" value="TRX_family"/>
    <property type="match status" value="1"/>
</dbReference>
<dbReference type="InterPro" id="IPR013766">
    <property type="entry name" value="Thioredoxin_domain"/>
</dbReference>
<evidence type="ECO:0000256" key="2">
    <source>
        <dbReference type="SAM" id="SignalP"/>
    </source>
</evidence>